<reference evidence="1 2" key="1">
    <citation type="submission" date="2018-07" db="EMBL/GenBank/DDBJ databases">
        <title>Genome-based reclassification of Weissella jogaejeotgali as Weissella thailandensis.</title>
        <authorList>
            <person name="Chun J."/>
            <person name="Kim B.-Y."/>
            <person name="Kwak M.-J."/>
        </authorList>
    </citation>
    <scope>NUCLEOTIDE SEQUENCE [LARGE SCALE GENOMIC DNA]</scope>
    <source>
        <strain evidence="1 2">KCTC 3751</strain>
    </source>
</reference>
<evidence type="ECO:0000313" key="1">
    <source>
        <dbReference type="EMBL" id="RDS58629.1"/>
    </source>
</evidence>
<sequence>ALGHLLKAGLIKEEAGYTILLKTNDNASQE</sequence>
<keyword evidence="2" id="KW-1185">Reference proteome</keyword>
<dbReference type="Proteomes" id="UP000254492">
    <property type="component" value="Unassembled WGS sequence"/>
</dbReference>
<feature type="non-terminal residue" evidence="1">
    <location>
        <position position="1"/>
    </location>
</feature>
<evidence type="ECO:0000313" key="2">
    <source>
        <dbReference type="Proteomes" id="UP000254492"/>
    </source>
</evidence>
<gene>
    <name evidence="1" type="ORF">DWV05_10155</name>
</gene>
<name>A0ABX9I573_9LACO</name>
<comment type="caution">
    <text evidence="1">The sequence shown here is derived from an EMBL/GenBank/DDBJ whole genome shotgun (WGS) entry which is preliminary data.</text>
</comment>
<dbReference type="EMBL" id="QRAY01000051">
    <property type="protein sequence ID" value="RDS58629.1"/>
    <property type="molecule type" value="Genomic_DNA"/>
</dbReference>
<dbReference type="GO" id="GO:0003677">
    <property type="term" value="F:DNA binding"/>
    <property type="evidence" value="ECO:0007669"/>
    <property type="project" value="UniProtKB-KW"/>
</dbReference>
<organism evidence="1 2">
    <name type="scientific">Weissella thailandensis</name>
    <dbReference type="NCBI Taxonomy" id="89061"/>
    <lineage>
        <taxon>Bacteria</taxon>
        <taxon>Bacillati</taxon>
        <taxon>Bacillota</taxon>
        <taxon>Bacilli</taxon>
        <taxon>Lactobacillales</taxon>
        <taxon>Lactobacillaceae</taxon>
        <taxon>Weissella</taxon>
    </lineage>
</organism>
<proteinExistence type="predicted"/>
<keyword evidence="1" id="KW-0238">DNA-binding</keyword>
<protein>
    <submittedName>
        <fullName evidence="1">DNA-binding protein</fullName>
    </submittedName>
</protein>
<accession>A0ABX9I573</accession>